<feature type="non-terminal residue" evidence="2">
    <location>
        <position position="74"/>
    </location>
</feature>
<keyword evidence="1" id="KW-0732">Signal</keyword>
<sequence length="74" mass="8105">MHYTTIVLALVGAATVVEANECIAQKHSRRVQGYSRASPPRLQGQRLGVLLQRGHQLGHLLQQLSQLGFNPPPP</sequence>
<feature type="signal peptide" evidence="1">
    <location>
        <begin position="1"/>
        <end position="19"/>
    </location>
</feature>
<feature type="chain" id="PRO_5004651443" description="Secreted protein" evidence="1">
    <location>
        <begin position="20"/>
        <end position="74"/>
    </location>
</feature>
<evidence type="ECO:0000313" key="2">
    <source>
        <dbReference type="EMBL" id="CCX07269.1"/>
    </source>
</evidence>
<evidence type="ECO:0008006" key="4">
    <source>
        <dbReference type="Google" id="ProtNLM"/>
    </source>
</evidence>
<protein>
    <recommendedName>
        <fullName evidence="4">Secreted protein</fullName>
    </recommendedName>
</protein>
<gene>
    <name evidence="2" type="ORF">PCON_06858</name>
</gene>
<dbReference type="EMBL" id="HF935346">
    <property type="protein sequence ID" value="CCX07269.1"/>
    <property type="molecule type" value="Genomic_DNA"/>
</dbReference>
<dbReference type="AlphaFoldDB" id="U4LAT1"/>
<evidence type="ECO:0000256" key="1">
    <source>
        <dbReference type="SAM" id="SignalP"/>
    </source>
</evidence>
<keyword evidence="3" id="KW-1185">Reference proteome</keyword>
<evidence type="ECO:0000313" key="3">
    <source>
        <dbReference type="Proteomes" id="UP000018144"/>
    </source>
</evidence>
<dbReference type="Proteomes" id="UP000018144">
    <property type="component" value="Unassembled WGS sequence"/>
</dbReference>
<reference evidence="2 3" key="1">
    <citation type="journal article" date="2013" name="PLoS Genet.">
        <title>The genome and development-dependent transcriptomes of Pyronema confluens: a window into fungal evolution.</title>
        <authorList>
            <person name="Traeger S."/>
            <person name="Altegoer F."/>
            <person name="Freitag M."/>
            <person name="Gabaldon T."/>
            <person name="Kempken F."/>
            <person name="Kumar A."/>
            <person name="Marcet-Houben M."/>
            <person name="Poggeler S."/>
            <person name="Stajich J.E."/>
            <person name="Nowrousian M."/>
        </authorList>
    </citation>
    <scope>NUCLEOTIDE SEQUENCE [LARGE SCALE GENOMIC DNA]</scope>
    <source>
        <strain evidence="3">CBS 100304</strain>
        <tissue evidence="2">Vegetative mycelium</tissue>
    </source>
</reference>
<organism evidence="2 3">
    <name type="scientific">Pyronema omphalodes (strain CBS 100304)</name>
    <name type="common">Pyronema confluens</name>
    <dbReference type="NCBI Taxonomy" id="1076935"/>
    <lineage>
        <taxon>Eukaryota</taxon>
        <taxon>Fungi</taxon>
        <taxon>Dikarya</taxon>
        <taxon>Ascomycota</taxon>
        <taxon>Pezizomycotina</taxon>
        <taxon>Pezizomycetes</taxon>
        <taxon>Pezizales</taxon>
        <taxon>Pyronemataceae</taxon>
        <taxon>Pyronema</taxon>
    </lineage>
</organism>
<name>U4LAT1_PYROM</name>
<proteinExistence type="predicted"/>
<accession>U4LAT1</accession>